<proteinExistence type="predicted"/>
<protein>
    <submittedName>
        <fullName evidence="2">Uncharacterized protein</fullName>
    </submittedName>
</protein>
<dbReference type="EMBL" id="CAUOFW020001724">
    <property type="protein sequence ID" value="CAK9147784.1"/>
    <property type="molecule type" value="Genomic_DNA"/>
</dbReference>
<accession>A0ABC8RS81</accession>
<dbReference type="Proteomes" id="UP001642360">
    <property type="component" value="Unassembled WGS sequence"/>
</dbReference>
<name>A0ABC8RS81_9AQUA</name>
<comment type="caution">
    <text evidence="2">The sequence shown here is derived from an EMBL/GenBank/DDBJ whole genome shotgun (WGS) entry which is preliminary data.</text>
</comment>
<feature type="coiled-coil region" evidence="1">
    <location>
        <begin position="14"/>
        <end position="41"/>
    </location>
</feature>
<keyword evidence="3" id="KW-1185">Reference proteome</keyword>
<feature type="non-terminal residue" evidence="2">
    <location>
        <position position="1"/>
    </location>
</feature>
<sequence length="66" mass="7216">AWPLGGAREGQGCKAEVKRMMAELEIKVSTVETKLAEATVEKNYATLTDLVEKMMEFLANVENKGG</sequence>
<evidence type="ECO:0000313" key="3">
    <source>
        <dbReference type="Proteomes" id="UP001642360"/>
    </source>
</evidence>
<reference evidence="2 3" key="1">
    <citation type="submission" date="2024-02" db="EMBL/GenBank/DDBJ databases">
        <authorList>
            <person name="Vignale AGUSTIN F."/>
            <person name="Sosa J E."/>
            <person name="Modenutti C."/>
        </authorList>
    </citation>
    <scope>NUCLEOTIDE SEQUENCE [LARGE SCALE GENOMIC DNA]</scope>
</reference>
<evidence type="ECO:0000256" key="1">
    <source>
        <dbReference type="SAM" id="Coils"/>
    </source>
</evidence>
<evidence type="ECO:0000313" key="2">
    <source>
        <dbReference type="EMBL" id="CAK9147784.1"/>
    </source>
</evidence>
<gene>
    <name evidence="2" type="ORF">ILEXP_LOCUS15725</name>
</gene>
<organism evidence="2 3">
    <name type="scientific">Ilex paraguariensis</name>
    <name type="common">yerba mate</name>
    <dbReference type="NCBI Taxonomy" id="185542"/>
    <lineage>
        <taxon>Eukaryota</taxon>
        <taxon>Viridiplantae</taxon>
        <taxon>Streptophyta</taxon>
        <taxon>Embryophyta</taxon>
        <taxon>Tracheophyta</taxon>
        <taxon>Spermatophyta</taxon>
        <taxon>Magnoliopsida</taxon>
        <taxon>eudicotyledons</taxon>
        <taxon>Gunneridae</taxon>
        <taxon>Pentapetalae</taxon>
        <taxon>asterids</taxon>
        <taxon>campanulids</taxon>
        <taxon>Aquifoliales</taxon>
        <taxon>Aquifoliaceae</taxon>
        <taxon>Ilex</taxon>
    </lineage>
</organism>
<dbReference type="AlphaFoldDB" id="A0ABC8RS81"/>
<keyword evidence="1" id="KW-0175">Coiled coil</keyword>